<dbReference type="Gramene" id="Jr13_15410_p1">
    <property type="protein sequence ID" value="cds.Jr13_15410_p1"/>
    <property type="gene ID" value="Jr13_15410"/>
</dbReference>
<comment type="caution">
    <text evidence="2">The sequence shown here is derived from an EMBL/GenBank/DDBJ whole genome shotgun (WGS) entry which is preliminary data.</text>
</comment>
<organism evidence="2 3">
    <name type="scientific">Juglans regia</name>
    <name type="common">English walnut</name>
    <dbReference type="NCBI Taxonomy" id="51240"/>
    <lineage>
        <taxon>Eukaryota</taxon>
        <taxon>Viridiplantae</taxon>
        <taxon>Streptophyta</taxon>
        <taxon>Embryophyta</taxon>
        <taxon>Tracheophyta</taxon>
        <taxon>Spermatophyta</taxon>
        <taxon>Magnoliopsida</taxon>
        <taxon>eudicotyledons</taxon>
        <taxon>Gunneridae</taxon>
        <taxon>Pentapetalae</taxon>
        <taxon>rosids</taxon>
        <taxon>fabids</taxon>
        <taxon>Fagales</taxon>
        <taxon>Juglandaceae</taxon>
        <taxon>Juglans</taxon>
    </lineage>
</organism>
<accession>A0A833U3N6</accession>
<dbReference type="Pfam" id="PF07727">
    <property type="entry name" value="RVT_2"/>
    <property type="match status" value="1"/>
</dbReference>
<gene>
    <name evidence="2" type="ORF">F2P56_030048</name>
</gene>
<dbReference type="Proteomes" id="UP000619265">
    <property type="component" value="Unassembled WGS sequence"/>
</dbReference>
<evidence type="ECO:0000313" key="3">
    <source>
        <dbReference type="Proteomes" id="UP000619265"/>
    </source>
</evidence>
<dbReference type="AlphaFoldDB" id="A0A833U3N6"/>
<sequence length="183" mass="20316">MDVHNAFLHGKVDEEVYLTPPPSYCFIQSQADHSLFTLITATSLAIVLVYVDDILVAGNDISQVSYFKSIISTHFKTKDLGPLKYFLGLEVAPSPSCIFLNKQKYALDILADSGQLGFRPTPFPMEQSLKLNDTDGDSLPDPAPRASTLLNMPPQTKVRFTDHQFGVKKQEACTCQSFGEEIR</sequence>
<feature type="domain" description="Reverse transcriptase Ty1/copia-type" evidence="1">
    <location>
        <begin position="26"/>
        <end position="125"/>
    </location>
</feature>
<protein>
    <recommendedName>
        <fullName evidence="1">Reverse transcriptase Ty1/copia-type domain-containing protein</fullName>
    </recommendedName>
</protein>
<evidence type="ECO:0000313" key="2">
    <source>
        <dbReference type="EMBL" id="KAF5449623.1"/>
    </source>
</evidence>
<evidence type="ECO:0000259" key="1">
    <source>
        <dbReference type="Pfam" id="PF07727"/>
    </source>
</evidence>
<reference evidence="2" key="1">
    <citation type="submission" date="2015-10" db="EMBL/GenBank/DDBJ databases">
        <authorList>
            <person name="Martinez-Garcia P.J."/>
            <person name="Crepeau M.W."/>
            <person name="Puiu D."/>
            <person name="Gonzalez-Ibeas D."/>
            <person name="Whalen J."/>
            <person name="Stevens K."/>
            <person name="Paul R."/>
            <person name="Butterfield T."/>
            <person name="Britton M."/>
            <person name="Reagan R."/>
            <person name="Chakraborty S."/>
            <person name="Walawage S.L."/>
            <person name="Vasquez-Gross H.A."/>
            <person name="Cardeno C."/>
            <person name="Famula R."/>
            <person name="Pratt K."/>
            <person name="Kuruganti S."/>
            <person name="Aradhya M.K."/>
            <person name="Leslie C.A."/>
            <person name="Dandekar A.M."/>
            <person name="Salzberg S.L."/>
            <person name="Wegrzyn J.L."/>
            <person name="Langley C.H."/>
            <person name="Neale D.B."/>
        </authorList>
    </citation>
    <scope>NUCLEOTIDE SEQUENCE</scope>
    <source>
        <tissue evidence="2">Leaves</tissue>
    </source>
</reference>
<dbReference type="EMBL" id="LIHL02000013">
    <property type="protein sequence ID" value="KAF5449623.1"/>
    <property type="molecule type" value="Genomic_DNA"/>
</dbReference>
<name>A0A833U3N6_JUGRE</name>
<proteinExistence type="predicted"/>
<dbReference type="InterPro" id="IPR013103">
    <property type="entry name" value="RVT_2"/>
</dbReference>
<reference evidence="2" key="2">
    <citation type="submission" date="2020-03" db="EMBL/GenBank/DDBJ databases">
        <title>Walnut 2.0.</title>
        <authorList>
            <person name="Marrano A."/>
            <person name="Britton M."/>
            <person name="Zimin A.V."/>
            <person name="Zaini P.A."/>
            <person name="Workman R."/>
            <person name="Puiu D."/>
            <person name="Bianco L."/>
            <person name="Allen B.J."/>
            <person name="Troggio M."/>
            <person name="Leslie C.A."/>
            <person name="Timp W."/>
            <person name="Dendekar A."/>
            <person name="Salzberg S.L."/>
            <person name="Neale D.B."/>
        </authorList>
    </citation>
    <scope>NUCLEOTIDE SEQUENCE</scope>
    <source>
        <tissue evidence="2">Leaves</tissue>
    </source>
</reference>
<dbReference type="InterPro" id="IPR043502">
    <property type="entry name" value="DNA/RNA_pol_sf"/>
</dbReference>
<dbReference type="SUPFAM" id="SSF56672">
    <property type="entry name" value="DNA/RNA polymerases"/>
    <property type="match status" value="1"/>
</dbReference>